<dbReference type="EMBL" id="BDIP01000303">
    <property type="protein sequence ID" value="GIQ81083.1"/>
    <property type="molecule type" value="Genomic_DNA"/>
</dbReference>
<feature type="transmembrane region" description="Helical" evidence="7">
    <location>
        <begin position="443"/>
        <end position="463"/>
    </location>
</feature>
<feature type="transmembrane region" description="Helical" evidence="7">
    <location>
        <begin position="497"/>
        <end position="519"/>
    </location>
</feature>
<dbReference type="CDD" id="cd06173">
    <property type="entry name" value="MFS_MefA_like"/>
    <property type="match status" value="1"/>
</dbReference>
<protein>
    <submittedName>
        <fullName evidence="8">Major facilitator superfamily protein</fullName>
    </submittedName>
</protein>
<feature type="region of interest" description="Disordered" evidence="6">
    <location>
        <begin position="362"/>
        <end position="386"/>
    </location>
</feature>
<dbReference type="PANTHER" id="PTHR23513">
    <property type="entry name" value="INTEGRAL MEMBRANE EFFLUX PROTEIN-RELATED"/>
    <property type="match status" value="1"/>
</dbReference>
<evidence type="ECO:0000313" key="9">
    <source>
        <dbReference type="Proteomes" id="UP000265618"/>
    </source>
</evidence>
<dbReference type="AlphaFoldDB" id="A0A9K3CRM6"/>
<evidence type="ECO:0000256" key="2">
    <source>
        <dbReference type="ARBA" id="ARBA00022475"/>
    </source>
</evidence>
<comment type="subcellular location">
    <subcellularLocation>
        <location evidence="1">Cell membrane</location>
        <topology evidence="1">Multi-pass membrane protein</topology>
    </subcellularLocation>
</comment>
<feature type="transmembrane region" description="Helical" evidence="7">
    <location>
        <begin position="531"/>
        <end position="554"/>
    </location>
</feature>
<keyword evidence="5 7" id="KW-0472">Membrane</keyword>
<dbReference type="PANTHER" id="PTHR23513:SF11">
    <property type="entry name" value="STAPHYLOFERRIN A TRANSPORTER"/>
    <property type="match status" value="1"/>
</dbReference>
<dbReference type="InterPro" id="IPR036259">
    <property type="entry name" value="MFS_trans_sf"/>
</dbReference>
<proteinExistence type="predicted"/>
<accession>A0A9K3CRM6</accession>
<gene>
    <name evidence="8" type="ORF">KIPB_001986</name>
</gene>
<evidence type="ECO:0000313" key="8">
    <source>
        <dbReference type="EMBL" id="GIQ81083.1"/>
    </source>
</evidence>
<feature type="compositionally biased region" description="Basic and acidic residues" evidence="6">
    <location>
        <begin position="362"/>
        <end position="371"/>
    </location>
</feature>
<feature type="transmembrane region" description="Helical" evidence="7">
    <location>
        <begin position="188"/>
        <end position="209"/>
    </location>
</feature>
<sequence length="608" mass="64706">MSATNSTGEVQVVLARSIYLLGSVGNASRKWSVAERFGRQYLREQLMSGYREAHAGLLVPSKRSGDGPQAEKTLCVCQVAHLDCKPLFYQCHASMRICAAVLFVVTVLIHMVCAECPPGGEPNPLDVGVITVFSMEGFNKLAEGEIPTLELTDSGTVLGMLLLSSSLPRGLLMLYGGSLVDRLPDIKWAVLGASVFKGSVVIALSLLILFGTVEIWQLVIISVLFGVTDALYFPAHMAMIPLIMSNGNAPGAKPETETKGETETETEGEGERERDSGRKDYSQYLQAANAAASLATRSSLFTGPLLGGAVISLFPSDMVDPDTGEVVPTMTGIGWAMLIDALTFVFHVGSLLFVHIHKPETQTETEAKDDDKETEGEGEADAEAPSKPSTFAGLALIAKSKTMLLVFLVMSLQTFMFCGPFFIGVPFRIKSELGGTALDYGRVVSSYGLTTMAGGLFSMVSGTKLRDASVVLLVFCVAFVYGIGLFVMGIADSTVYMAIMIGIMGFLDGVANPMVMTFFQSMAPPGAMGQVMGALMTCWVALEPVSYAVTGFAFELGADTIMMAAGLMLGAMFVVSIALGYGLGWVKRDMEGDKSEGETTATPDDSIV</sequence>
<dbReference type="Gene3D" id="1.20.1250.20">
    <property type="entry name" value="MFS general substrate transporter like domains"/>
    <property type="match status" value="1"/>
</dbReference>
<keyword evidence="2" id="KW-1003">Cell membrane</keyword>
<organism evidence="8 9">
    <name type="scientific">Kipferlia bialata</name>
    <dbReference type="NCBI Taxonomy" id="797122"/>
    <lineage>
        <taxon>Eukaryota</taxon>
        <taxon>Metamonada</taxon>
        <taxon>Carpediemonas-like organisms</taxon>
        <taxon>Kipferlia</taxon>
    </lineage>
</organism>
<comment type="caution">
    <text evidence="8">The sequence shown here is derived from an EMBL/GenBank/DDBJ whole genome shotgun (WGS) entry which is preliminary data.</text>
</comment>
<feature type="transmembrane region" description="Helical" evidence="7">
    <location>
        <begin position="93"/>
        <end position="112"/>
    </location>
</feature>
<evidence type="ECO:0000256" key="5">
    <source>
        <dbReference type="ARBA" id="ARBA00023136"/>
    </source>
</evidence>
<dbReference type="InterPro" id="IPR011701">
    <property type="entry name" value="MFS"/>
</dbReference>
<evidence type="ECO:0000256" key="6">
    <source>
        <dbReference type="SAM" id="MobiDB-lite"/>
    </source>
</evidence>
<feature type="transmembrane region" description="Helical" evidence="7">
    <location>
        <begin position="470"/>
        <end position="491"/>
    </location>
</feature>
<feature type="transmembrane region" description="Helical" evidence="7">
    <location>
        <begin position="560"/>
        <end position="586"/>
    </location>
</feature>
<keyword evidence="9" id="KW-1185">Reference proteome</keyword>
<dbReference type="Pfam" id="PF07690">
    <property type="entry name" value="MFS_1"/>
    <property type="match status" value="1"/>
</dbReference>
<name>A0A9K3CRM6_9EUKA</name>
<reference evidence="8 9" key="1">
    <citation type="journal article" date="2018" name="PLoS ONE">
        <title>The draft genome of Kipferlia bialata reveals reductive genome evolution in fornicate parasites.</title>
        <authorList>
            <person name="Tanifuji G."/>
            <person name="Takabayashi S."/>
            <person name="Kume K."/>
            <person name="Takagi M."/>
            <person name="Nakayama T."/>
            <person name="Kamikawa R."/>
            <person name="Inagaki Y."/>
            <person name="Hashimoto T."/>
        </authorList>
    </citation>
    <scope>NUCLEOTIDE SEQUENCE [LARGE SCALE GENOMIC DNA]</scope>
    <source>
        <strain evidence="8">NY0173</strain>
    </source>
</reference>
<evidence type="ECO:0000256" key="3">
    <source>
        <dbReference type="ARBA" id="ARBA00022692"/>
    </source>
</evidence>
<feature type="transmembrane region" description="Helical" evidence="7">
    <location>
        <begin position="215"/>
        <end position="235"/>
    </location>
</feature>
<evidence type="ECO:0000256" key="1">
    <source>
        <dbReference type="ARBA" id="ARBA00004651"/>
    </source>
</evidence>
<evidence type="ECO:0000256" key="7">
    <source>
        <dbReference type="SAM" id="Phobius"/>
    </source>
</evidence>
<dbReference type="GO" id="GO:0022857">
    <property type="term" value="F:transmembrane transporter activity"/>
    <property type="evidence" value="ECO:0007669"/>
    <property type="project" value="InterPro"/>
</dbReference>
<keyword evidence="3 7" id="KW-0812">Transmembrane</keyword>
<dbReference type="SUPFAM" id="SSF103473">
    <property type="entry name" value="MFS general substrate transporter"/>
    <property type="match status" value="2"/>
</dbReference>
<evidence type="ECO:0000256" key="4">
    <source>
        <dbReference type="ARBA" id="ARBA00022989"/>
    </source>
</evidence>
<feature type="region of interest" description="Disordered" evidence="6">
    <location>
        <begin position="250"/>
        <end position="278"/>
    </location>
</feature>
<dbReference type="GO" id="GO:0005886">
    <property type="term" value="C:plasma membrane"/>
    <property type="evidence" value="ECO:0007669"/>
    <property type="project" value="UniProtKB-SubCell"/>
</dbReference>
<dbReference type="Proteomes" id="UP000265618">
    <property type="component" value="Unassembled WGS sequence"/>
</dbReference>
<feature type="transmembrane region" description="Helical" evidence="7">
    <location>
        <begin position="404"/>
        <end position="423"/>
    </location>
</feature>
<feature type="compositionally biased region" description="Basic and acidic residues" evidence="6">
    <location>
        <begin position="269"/>
        <end position="278"/>
    </location>
</feature>
<keyword evidence="4 7" id="KW-1133">Transmembrane helix</keyword>
<feature type="transmembrane region" description="Helical" evidence="7">
    <location>
        <begin position="334"/>
        <end position="354"/>
    </location>
</feature>
<feature type="compositionally biased region" description="Acidic residues" evidence="6">
    <location>
        <begin position="372"/>
        <end position="382"/>
    </location>
</feature>